<dbReference type="InterPro" id="IPR004860">
    <property type="entry name" value="LAGLIDADG_dom"/>
</dbReference>
<keyword evidence="3" id="KW-0540">Nuclease</keyword>
<geneLocation type="mitochondrion" evidence="3"/>
<protein>
    <submittedName>
        <fullName evidence="3">LAGLIDADG endonuclease</fullName>
    </submittedName>
</protein>
<dbReference type="GO" id="GO:0004519">
    <property type="term" value="F:endonuclease activity"/>
    <property type="evidence" value="ECO:0007669"/>
    <property type="project" value="UniProtKB-KW"/>
</dbReference>
<dbReference type="AlphaFoldDB" id="A0A7T3U546"/>
<accession>A0A7T3U546</accession>
<evidence type="ECO:0000259" key="2">
    <source>
        <dbReference type="Pfam" id="PF00961"/>
    </source>
</evidence>
<comment type="function">
    <text evidence="1">Mitochondrial DNA endonuclease involved in intron homing.</text>
</comment>
<evidence type="ECO:0000256" key="1">
    <source>
        <dbReference type="ARBA" id="ARBA00002670"/>
    </source>
</evidence>
<gene>
    <name evidence="3" type="primary">orf265</name>
</gene>
<dbReference type="Gene3D" id="3.10.28.10">
    <property type="entry name" value="Homing endonucleases"/>
    <property type="match status" value="2"/>
</dbReference>
<dbReference type="PANTHER" id="PTHR36181">
    <property type="entry name" value="INTRON-ENCODED ENDONUCLEASE AI3-RELATED"/>
    <property type="match status" value="1"/>
</dbReference>
<dbReference type="RefSeq" id="YP_010130171.1">
    <property type="nucleotide sequence ID" value="NC_056336.1"/>
</dbReference>
<keyword evidence="3" id="KW-0255">Endonuclease</keyword>
<keyword evidence="3" id="KW-0496">Mitochondrion</keyword>
<dbReference type="PANTHER" id="PTHR36181:SF4">
    <property type="entry name" value="LAGLIDADG ENDONUCLEASE"/>
    <property type="match status" value="1"/>
</dbReference>
<feature type="domain" description="Homing endonuclease LAGLIDADG" evidence="2">
    <location>
        <begin position="33"/>
        <end position="130"/>
    </location>
</feature>
<dbReference type="InterPro" id="IPR027434">
    <property type="entry name" value="Homing_endonucl"/>
</dbReference>
<dbReference type="GO" id="GO:0005739">
    <property type="term" value="C:mitochondrion"/>
    <property type="evidence" value="ECO:0007669"/>
    <property type="project" value="UniProtKB-ARBA"/>
</dbReference>
<dbReference type="SUPFAM" id="SSF55608">
    <property type="entry name" value="Homing endonucleases"/>
    <property type="match status" value="2"/>
</dbReference>
<feature type="domain" description="Homing endonuclease LAGLIDADG" evidence="2">
    <location>
        <begin position="192"/>
        <end position="259"/>
    </location>
</feature>
<evidence type="ECO:0000313" key="3">
    <source>
        <dbReference type="EMBL" id="QPZ51073.1"/>
    </source>
</evidence>
<proteinExistence type="predicted"/>
<sequence>MTNQFRQIRFYSESAKLINSPINDYNLNPFFVTGFTDAEGSFWISLSKDKGFKTGWRVRLYFEIHIHEKDLALLEQIKKFFGVGYIFKKKDESVQFLVSSVKDLQIIKKHFEKYLLLTKKRSDFELWIKVLDLVQNKEHLTMVGLQKIVALRSSVNKGLTNELKKAFSSIVPVHKPNVNNIFICDPQWLTGSGEGMFFIKIIKSKAKTGVTVRLLFQLTQHSRDEQLMKSLIDYLEGGYVIKYKEALYYRIEKFSDIKKNYSIFW</sequence>
<dbReference type="Pfam" id="PF00961">
    <property type="entry name" value="LAGLIDADG_1"/>
    <property type="match status" value="2"/>
</dbReference>
<name>A0A7T3U546_9AGAR</name>
<reference evidence="3" key="1">
    <citation type="journal article" date="2020" name="IMA Fungus">
        <title>The 256 kb mitochondrial genome of Clavaria fumosa is the largest among phylum Basidiomycota and is rich in introns and intronic ORFs.</title>
        <authorList>
            <person name="Wang X."/>
            <person name="Wang Y."/>
            <person name="Yao W."/>
            <person name="Shen J."/>
            <person name="Chen M."/>
            <person name="Gao M."/>
            <person name="Ren J."/>
            <person name="Li Q."/>
            <person name="Liu N."/>
        </authorList>
    </citation>
    <scope>NUCLEOTIDE SEQUENCE</scope>
</reference>
<dbReference type="InterPro" id="IPR051289">
    <property type="entry name" value="LAGLIDADG_Endonuclease"/>
</dbReference>
<dbReference type="GeneID" id="65338476"/>
<dbReference type="EMBL" id="MT114157">
    <property type="protein sequence ID" value="QPZ51073.1"/>
    <property type="molecule type" value="Genomic_DNA"/>
</dbReference>
<organism evidence="3">
    <name type="scientific">Clavaria fumosa</name>
    <dbReference type="NCBI Taxonomy" id="264083"/>
    <lineage>
        <taxon>Eukaryota</taxon>
        <taxon>Fungi</taxon>
        <taxon>Dikarya</taxon>
        <taxon>Basidiomycota</taxon>
        <taxon>Agaricomycotina</taxon>
        <taxon>Agaricomycetes</taxon>
        <taxon>Agaricomycetidae</taxon>
        <taxon>Agaricales</taxon>
        <taxon>Clavariineae</taxon>
        <taxon>Clavariaceae</taxon>
        <taxon>Clavaria</taxon>
    </lineage>
</organism>
<keyword evidence="3" id="KW-0378">Hydrolase</keyword>